<dbReference type="EMBL" id="BSYO01000004">
    <property type="protein sequence ID" value="GMH03826.1"/>
    <property type="molecule type" value="Genomic_DNA"/>
</dbReference>
<organism evidence="1 2">
    <name type="scientific">Nepenthes gracilis</name>
    <name type="common">Slender pitcher plant</name>
    <dbReference type="NCBI Taxonomy" id="150966"/>
    <lineage>
        <taxon>Eukaryota</taxon>
        <taxon>Viridiplantae</taxon>
        <taxon>Streptophyta</taxon>
        <taxon>Embryophyta</taxon>
        <taxon>Tracheophyta</taxon>
        <taxon>Spermatophyta</taxon>
        <taxon>Magnoliopsida</taxon>
        <taxon>eudicotyledons</taxon>
        <taxon>Gunneridae</taxon>
        <taxon>Pentapetalae</taxon>
        <taxon>Caryophyllales</taxon>
        <taxon>Nepenthaceae</taxon>
        <taxon>Nepenthes</taxon>
    </lineage>
</organism>
<keyword evidence="2" id="KW-1185">Reference proteome</keyword>
<evidence type="ECO:0000313" key="2">
    <source>
        <dbReference type="Proteomes" id="UP001279734"/>
    </source>
</evidence>
<gene>
    <name evidence="1" type="ORF">Nepgr_005665</name>
</gene>
<dbReference type="Proteomes" id="UP001279734">
    <property type="component" value="Unassembled WGS sequence"/>
</dbReference>
<protein>
    <submittedName>
        <fullName evidence="1">Uncharacterized protein</fullName>
    </submittedName>
</protein>
<sequence>METVVVQALRLAFFANENGSAIPPLPCASFRVAAQLAERDSLTSSEYLLPFEKAFGGSPPRAVRCANHGRGARSVALRGKLGLTPNFPVLDLMLLYHGGLNYETPTGMLPAPALIRLQFDASRRRSPGSPGRGTGAYQASHYSLLSSFSQLHGCRSCTL</sequence>
<evidence type="ECO:0000313" key="1">
    <source>
        <dbReference type="EMBL" id="GMH03826.1"/>
    </source>
</evidence>
<dbReference type="AlphaFoldDB" id="A0AAD3XGT7"/>
<name>A0AAD3XGT7_NEPGR</name>
<accession>A0AAD3XGT7</accession>
<proteinExistence type="predicted"/>
<reference evidence="1" key="1">
    <citation type="submission" date="2023-05" db="EMBL/GenBank/DDBJ databases">
        <title>Nepenthes gracilis genome sequencing.</title>
        <authorList>
            <person name="Fukushima K."/>
        </authorList>
    </citation>
    <scope>NUCLEOTIDE SEQUENCE</scope>
    <source>
        <strain evidence="1">SING2019-196</strain>
    </source>
</reference>
<comment type="caution">
    <text evidence="1">The sequence shown here is derived from an EMBL/GenBank/DDBJ whole genome shotgun (WGS) entry which is preliminary data.</text>
</comment>